<reference evidence="2 3" key="1">
    <citation type="journal article" date="2016" name="Sci. Rep.">
        <title>Complete genome sequence and transcriptomic analysis of a novel marine strain Bacillus weihaiensis reveals the mechanism of brown algae degradation.</title>
        <authorList>
            <person name="Zhu Y."/>
            <person name="Chen P."/>
            <person name="Bao Y."/>
            <person name="Men Y."/>
            <person name="Zeng Y."/>
            <person name="Yang J."/>
            <person name="Sun J."/>
            <person name="Sun Y."/>
        </authorList>
    </citation>
    <scope>NUCLEOTIDE SEQUENCE [LARGE SCALE GENOMIC DNA]</scope>
    <source>
        <strain evidence="2 3">Alg07</strain>
    </source>
</reference>
<dbReference type="Gene3D" id="3.10.350.10">
    <property type="entry name" value="LysM domain"/>
    <property type="match status" value="2"/>
</dbReference>
<dbReference type="SUPFAM" id="SSF54106">
    <property type="entry name" value="LysM domain"/>
    <property type="match status" value="2"/>
</dbReference>
<dbReference type="InterPro" id="IPR036779">
    <property type="entry name" value="LysM_dom_sf"/>
</dbReference>
<dbReference type="KEGG" id="bwh:A9C19_02605"/>
<feature type="domain" description="LysM" evidence="1">
    <location>
        <begin position="24"/>
        <end position="67"/>
    </location>
</feature>
<dbReference type="InterPro" id="IPR018392">
    <property type="entry name" value="LysM"/>
</dbReference>
<protein>
    <recommendedName>
        <fullName evidence="1">LysM domain-containing protein</fullName>
    </recommendedName>
</protein>
<dbReference type="PANTHER" id="PTHR33734:SF22">
    <property type="entry name" value="MEMBRANE-BOUND LYTIC MUREIN TRANSGLYCOSYLASE D"/>
    <property type="match status" value="1"/>
</dbReference>
<evidence type="ECO:0000313" key="2">
    <source>
        <dbReference type="EMBL" id="APH06923.1"/>
    </source>
</evidence>
<proteinExistence type="predicted"/>
<evidence type="ECO:0000313" key="3">
    <source>
        <dbReference type="Proteomes" id="UP000181936"/>
    </source>
</evidence>
<feature type="domain" description="LysM" evidence="1">
    <location>
        <begin position="89"/>
        <end position="133"/>
    </location>
</feature>
<dbReference type="SMART" id="SM00257">
    <property type="entry name" value="LysM"/>
    <property type="match status" value="2"/>
</dbReference>
<name>A0A1L3MX67_9BACI</name>
<dbReference type="PANTHER" id="PTHR33734">
    <property type="entry name" value="LYSM DOMAIN-CONTAINING GPI-ANCHORED PROTEIN 2"/>
    <property type="match status" value="1"/>
</dbReference>
<organism evidence="2 3">
    <name type="scientific">Bacillus weihaiensis</name>
    <dbReference type="NCBI Taxonomy" id="1547283"/>
    <lineage>
        <taxon>Bacteria</taxon>
        <taxon>Bacillati</taxon>
        <taxon>Bacillota</taxon>
        <taxon>Bacilli</taxon>
        <taxon>Bacillales</taxon>
        <taxon>Bacillaceae</taxon>
        <taxon>Bacillus</taxon>
    </lineage>
</organism>
<gene>
    <name evidence="2" type="ORF">A9C19_02605</name>
</gene>
<sequence>MNSLQSDTIYLNQELRLKAIPTLQTYTVKSGDTLSEIAKNYNTTTEKIMQVNNMVTPFIVVGQALTIESPISPSKETEQSLSKNTLTYTTHLVKSGDTIWDLSVKYEIPQRELLKVNGLSTSSTLSIGQKLTVPVHQIAVQKTVSERHGEYLDWWTEAQYVFPIGKTVTITDLQTGKSFNIRRTIGANHADCETISKTDTAIAKSIWGGFSWTTRPVLVEVDKRKLAASMTFYPHDVEYIKNNGITGHFDVHFKNSTRHKDGRIDPYHQKSIKIAAGVQ</sequence>
<dbReference type="Pfam" id="PF01476">
    <property type="entry name" value="LysM"/>
    <property type="match status" value="2"/>
</dbReference>
<dbReference type="EMBL" id="CP016020">
    <property type="protein sequence ID" value="APH06923.1"/>
    <property type="molecule type" value="Genomic_DNA"/>
</dbReference>
<keyword evidence="3" id="KW-1185">Reference proteome</keyword>
<dbReference type="Proteomes" id="UP000181936">
    <property type="component" value="Chromosome"/>
</dbReference>
<dbReference type="GO" id="GO:0008932">
    <property type="term" value="F:lytic endotransglycosylase activity"/>
    <property type="evidence" value="ECO:0007669"/>
    <property type="project" value="TreeGrafter"/>
</dbReference>
<dbReference type="AlphaFoldDB" id="A0A1L3MX67"/>
<evidence type="ECO:0000259" key="1">
    <source>
        <dbReference type="PROSITE" id="PS51782"/>
    </source>
</evidence>
<dbReference type="CDD" id="cd00118">
    <property type="entry name" value="LysM"/>
    <property type="match status" value="2"/>
</dbReference>
<accession>A0A1L3MX67</accession>
<dbReference type="PROSITE" id="PS51782">
    <property type="entry name" value="LYSM"/>
    <property type="match status" value="2"/>
</dbReference>